<protein>
    <submittedName>
        <fullName evidence="1">Uncharacterized protein</fullName>
    </submittedName>
</protein>
<dbReference type="AlphaFoldDB" id="A0A376BTD5"/>
<reference evidence="1 2" key="1">
    <citation type="submission" date="2018-06" db="EMBL/GenBank/DDBJ databases">
        <authorList>
            <consortium name="Pathogen Informatics"/>
            <person name="Doyle S."/>
        </authorList>
    </citation>
    <scope>NUCLEOTIDE SEQUENCE [LARGE SCALE GENOMIC DNA]</scope>
    <source>
        <strain evidence="1 2">NCTC10283</strain>
    </source>
</reference>
<proteinExistence type="predicted"/>
<name>A0A376BTD5_9NEIS</name>
<evidence type="ECO:0000313" key="1">
    <source>
        <dbReference type="EMBL" id="SSY80045.1"/>
    </source>
</evidence>
<sequence>MAYRGVGSVVRGATRVQGNDISPIFLFSGCLNVYSEFNLNQYSVTSSLMYYVYTAVAVALS</sequence>
<gene>
    <name evidence="1" type="ORF">NCTC10283_01599</name>
</gene>
<accession>A0A376BTD5</accession>
<keyword evidence="2" id="KW-1185">Reference proteome</keyword>
<dbReference type="RefSeq" id="WP_034293006.1">
    <property type="nucleotide sequence ID" value="NZ_CP091519.2"/>
</dbReference>
<organism evidence="1 2">
    <name type="scientific">Alysiella crassa</name>
    <dbReference type="NCBI Taxonomy" id="153491"/>
    <lineage>
        <taxon>Bacteria</taxon>
        <taxon>Pseudomonadati</taxon>
        <taxon>Pseudomonadota</taxon>
        <taxon>Betaproteobacteria</taxon>
        <taxon>Neisseriales</taxon>
        <taxon>Neisseriaceae</taxon>
        <taxon>Alysiella</taxon>
    </lineage>
</organism>
<dbReference type="EMBL" id="UFSO01000003">
    <property type="protein sequence ID" value="SSY80045.1"/>
    <property type="molecule type" value="Genomic_DNA"/>
</dbReference>
<dbReference type="STRING" id="1120980.GCA_000745955_01390"/>
<dbReference type="Proteomes" id="UP000254209">
    <property type="component" value="Unassembled WGS sequence"/>
</dbReference>
<evidence type="ECO:0000313" key="2">
    <source>
        <dbReference type="Proteomes" id="UP000254209"/>
    </source>
</evidence>